<comment type="caution">
    <text evidence="3">The sequence shown here is derived from an EMBL/GenBank/DDBJ whole genome shotgun (WGS) entry which is preliminary data.</text>
</comment>
<dbReference type="EMBL" id="JARKHS020013740">
    <property type="protein sequence ID" value="KAK8775777.1"/>
    <property type="molecule type" value="Genomic_DNA"/>
</dbReference>
<gene>
    <name evidence="3" type="ORF">V5799_030876</name>
</gene>
<dbReference type="Proteomes" id="UP001321473">
    <property type="component" value="Unassembled WGS sequence"/>
</dbReference>
<feature type="region of interest" description="Disordered" evidence="1">
    <location>
        <begin position="266"/>
        <end position="428"/>
    </location>
</feature>
<evidence type="ECO:0000256" key="1">
    <source>
        <dbReference type="SAM" id="MobiDB-lite"/>
    </source>
</evidence>
<feature type="compositionally biased region" description="Pro residues" evidence="1">
    <location>
        <begin position="320"/>
        <end position="341"/>
    </location>
</feature>
<feature type="compositionally biased region" description="Polar residues" evidence="1">
    <location>
        <begin position="213"/>
        <end position="222"/>
    </location>
</feature>
<dbReference type="PANTHER" id="PTHR34394">
    <property type="entry name" value="SIMILAR TO RIKEN CDNA 2310022B05"/>
    <property type="match status" value="1"/>
</dbReference>
<evidence type="ECO:0000259" key="2">
    <source>
        <dbReference type="Pfam" id="PF15797"/>
    </source>
</evidence>
<feature type="compositionally biased region" description="Basic and acidic residues" evidence="1">
    <location>
        <begin position="402"/>
        <end position="414"/>
    </location>
</feature>
<dbReference type="AlphaFoldDB" id="A0AAQ4EM36"/>
<proteinExistence type="predicted"/>
<accession>A0AAQ4EM36</accession>
<organism evidence="3 4">
    <name type="scientific">Amblyomma americanum</name>
    <name type="common">Lone star tick</name>
    <dbReference type="NCBI Taxonomy" id="6943"/>
    <lineage>
        <taxon>Eukaryota</taxon>
        <taxon>Metazoa</taxon>
        <taxon>Ecdysozoa</taxon>
        <taxon>Arthropoda</taxon>
        <taxon>Chelicerata</taxon>
        <taxon>Arachnida</taxon>
        <taxon>Acari</taxon>
        <taxon>Parasitiformes</taxon>
        <taxon>Ixodida</taxon>
        <taxon>Ixodoidea</taxon>
        <taxon>Ixodidae</taxon>
        <taxon>Amblyomminae</taxon>
        <taxon>Amblyomma</taxon>
    </lineage>
</organism>
<dbReference type="Pfam" id="PF15797">
    <property type="entry name" value="DUF4706"/>
    <property type="match status" value="1"/>
</dbReference>
<feature type="domain" description="DUF4706" evidence="2">
    <location>
        <begin position="12"/>
        <end position="124"/>
    </location>
</feature>
<name>A0AAQ4EM36_AMBAM</name>
<feature type="region of interest" description="Disordered" evidence="1">
    <location>
        <begin position="144"/>
        <end position="224"/>
    </location>
</feature>
<dbReference type="InterPro" id="IPR031600">
    <property type="entry name" value="DUF4706"/>
</dbReference>
<protein>
    <recommendedName>
        <fullName evidence="2">DUF4706 domain-containing protein</fullName>
    </recommendedName>
</protein>
<evidence type="ECO:0000313" key="4">
    <source>
        <dbReference type="Proteomes" id="UP001321473"/>
    </source>
</evidence>
<dbReference type="PANTHER" id="PTHR34394:SF1">
    <property type="entry name" value="SIMILAR TO RIKEN CDNA 2310022B05"/>
    <property type="match status" value="1"/>
</dbReference>
<evidence type="ECO:0000313" key="3">
    <source>
        <dbReference type="EMBL" id="KAK8775777.1"/>
    </source>
</evidence>
<feature type="compositionally biased region" description="Pro residues" evidence="1">
    <location>
        <begin position="392"/>
        <end position="401"/>
    </location>
</feature>
<sequence>MASTKLREQVESYFRGLNYASSRIVQDMSTVREAYGEDWDRIPEKKKTEIAWEALVGAEIKEKYNYYPKQYAEVEVFPVIGLNTGDRMVSDEDAANARSGKSGCWRDEHSAPFSWETQSQLNMRIFYSADEVDGTISAENAAVPEQEASGPASHEAASTTSSLRTKVIGNTFAEPNSKVTGGGSTSRTSTFKPCLVSNSASEPNVGKAASVKPETSSNTLEGSSLKHVKFSNGVQSKLPPAAGIKSAAGESRIVIGGSLPRVIHADPKVLPASSSSIESKLPEPRPPPPSRSQESMSSIASRGSSNPPTPVERKGRRRAPTPPKAPPPDPPRPKTAPPKPPTVVGHTQKPPEAPRKQPSTKPPAPPIPKVKSPTQEVASKPVDQEASLAVPPVRPPRLPSPPKDDPKDNDEAPKEAVAVRSPEVGYST</sequence>
<reference evidence="3 4" key="1">
    <citation type="journal article" date="2023" name="Arcadia Sci">
        <title>De novo assembly of a long-read Amblyomma americanum tick genome.</title>
        <authorList>
            <person name="Chou S."/>
            <person name="Poskanzer K.E."/>
            <person name="Rollins M."/>
            <person name="Thuy-Boun P.S."/>
        </authorList>
    </citation>
    <scope>NUCLEOTIDE SEQUENCE [LARGE SCALE GENOMIC DNA]</scope>
    <source>
        <strain evidence="3">F_SG_1</strain>
        <tissue evidence="3">Salivary glands</tissue>
    </source>
</reference>
<keyword evidence="4" id="KW-1185">Reference proteome</keyword>